<evidence type="ECO:0000313" key="3">
    <source>
        <dbReference type="Proteomes" id="UP000732619"/>
    </source>
</evidence>
<sequence>MEITEIIKDAAMYPLNHKKELLIVMAIDLIITIFGILGNMNLHSLQTDAANYLLNVADMINLGGAYALTNNGIGEAGLIGIIGLIIAYIISFLLIGYGIDIVKLGIQKDDAVPEINPKGQIINGIKIFIINFIYVIIPTLVMIVLLQVNVILGAIVGLILIISFMFGLLMAQCRLANTGSLGAALNIPEALKDINNVGIVKVLAVSIVLFVLAFILDKILLVIANILGPMGGINFISPILAAICTGYLFFFAYRAIGLMYADNDAYS</sequence>
<keyword evidence="1" id="KW-0472">Membrane</keyword>
<dbReference type="EMBL" id="SUTG01000049">
    <property type="protein sequence ID" value="MBE6513125.1"/>
    <property type="molecule type" value="Genomic_DNA"/>
</dbReference>
<reference evidence="2" key="1">
    <citation type="submission" date="2019-04" db="EMBL/GenBank/DDBJ databases">
        <title>Evolution of Biomass-Degrading Anaerobic Consortia Revealed by Metagenomics.</title>
        <authorList>
            <person name="Peng X."/>
        </authorList>
    </citation>
    <scope>NUCLEOTIDE SEQUENCE</scope>
    <source>
        <strain evidence="2">SIG14</strain>
    </source>
</reference>
<protein>
    <submittedName>
        <fullName evidence="2">DUF4013 domain-containing protein</fullName>
    </submittedName>
</protein>
<keyword evidence="1" id="KW-0812">Transmembrane</keyword>
<accession>A0A8T3VYP3</accession>
<dbReference type="Pfam" id="PF13197">
    <property type="entry name" value="DUF4013"/>
    <property type="match status" value="1"/>
</dbReference>
<feature type="transmembrane region" description="Helical" evidence="1">
    <location>
        <begin position="202"/>
        <end position="227"/>
    </location>
</feature>
<name>A0A8T3VYP3_METOL</name>
<dbReference type="Proteomes" id="UP000732619">
    <property type="component" value="Unassembled WGS sequence"/>
</dbReference>
<comment type="caution">
    <text evidence="2">The sequence shown here is derived from an EMBL/GenBank/DDBJ whole genome shotgun (WGS) entry which is preliminary data.</text>
</comment>
<dbReference type="AlphaFoldDB" id="A0A8T3VYP3"/>
<feature type="transmembrane region" description="Helical" evidence="1">
    <location>
        <begin position="21"/>
        <end position="38"/>
    </location>
</feature>
<feature type="transmembrane region" description="Helical" evidence="1">
    <location>
        <begin position="151"/>
        <end position="171"/>
    </location>
</feature>
<feature type="transmembrane region" description="Helical" evidence="1">
    <location>
        <begin position="76"/>
        <end position="99"/>
    </location>
</feature>
<organism evidence="2 3">
    <name type="scientific">Methanobrevibacter olleyae</name>
    <dbReference type="NCBI Taxonomy" id="294671"/>
    <lineage>
        <taxon>Archaea</taxon>
        <taxon>Methanobacteriati</taxon>
        <taxon>Methanobacteriota</taxon>
        <taxon>Methanomada group</taxon>
        <taxon>Methanobacteria</taxon>
        <taxon>Methanobacteriales</taxon>
        <taxon>Methanobacteriaceae</taxon>
        <taxon>Methanobrevibacter</taxon>
    </lineage>
</organism>
<feature type="transmembrane region" description="Helical" evidence="1">
    <location>
        <begin position="233"/>
        <end position="253"/>
    </location>
</feature>
<feature type="transmembrane region" description="Helical" evidence="1">
    <location>
        <begin position="127"/>
        <end position="145"/>
    </location>
</feature>
<gene>
    <name evidence="2" type="ORF">E7Z75_08310</name>
</gene>
<keyword evidence="1" id="KW-1133">Transmembrane helix</keyword>
<evidence type="ECO:0000313" key="2">
    <source>
        <dbReference type="EMBL" id="MBE6513125.1"/>
    </source>
</evidence>
<dbReference type="InterPro" id="IPR025098">
    <property type="entry name" value="DUF4013"/>
</dbReference>
<proteinExistence type="predicted"/>
<evidence type="ECO:0000256" key="1">
    <source>
        <dbReference type="SAM" id="Phobius"/>
    </source>
</evidence>